<feature type="domain" description="Integrase zinc-binding" evidence="2">
    <location>
        <begin position="80"/>
        <end position="135"/>
    </location>
</feature>
<dbReference type="GO" id="GO:0003676">
    <property type="term" value="F:nucleic acid binding"/>
    <property type="evidence" value="ECO:0007669"/>
    <property type="project" value="InterPro"/>
</dbReference>
<dbReference type="OrthoDB" id="2505288at2759"/>
<name>A0A9Q3BYZ6_9BASI</name>
<proteinExistence type="predicted"/>
<feature type="region of interest" description="Disordered" evidence="1">
    <location>
        <begin position="252"/>
        <end position="271"/>
    </location>
</feature>
<dbReference type="InterPro" id="IPR050951">
    <property type="entry name" value="Retrovirus_Pol_polyprotein"/>
</dbReference>
<dbReference type="InterPro" id="IPR041588">
    <property type="entry name" value="Integrase_H2C2"/>
</dbReference>
<comment type="caution">
    <text evidence="3">The sequence shown here is derived from an EMBL/GenBank/DDBJ whole genome shotgun (WGS) entry which is preliminary data.</text>
</comment>
<dbReference type="PANTHER" id="PTHR37984">
    <property type="entry name" value="PROTEIN CBG26694"/>
    <property type="match status" value="1"/>
</dbReference>
<sequence length="271" mass="31093">MNYQQIIEKDEIQASKLFAVKLDSFSNLIDSIQKELWRVFQYRIILQDLGKGRSFQDYSLDSSSKLLLLKDWVVVPNDPKIQLCILQMQNDSPLAGHPAQVKTLKLVKQDVHWSGMTQFINNYVSSCQQCSRKKNIHHKKLGLLKPLPIPKSPWICLSMDFITQFPMSNSFDSILVIVDRFSKMEVFIPKMPSITSLNLAHLFIKNIFSKHGLPSIIVIDRVSLFGPILISSSISQEIFQLLTTQKLMDRKREGKSNTRTVPQDVCQLSSR</sequence>
<dbReference type="Proteomes" id="UP000765509">
    <property type="component" value="Unassembled WGS sequence"/>
</dbReference>
<gene>
    <name evidence="3" type="ORF">O181_014901</name>
</gene>
<accession>A0A9Q3BYZ6</accession>
<evidence type="ECO:0000313" key="3">
    <source>
        <dbReference type="EMBL" id="MBW0475186.1"/>
    </source>
</evidence>
<keyword evidence="4" id="KW-1185">Reference proteome</keyword>
<dbReference type="Pfam" id="PF17921">
    <property type="entry name" value="Integrase_H2C2"/>
    <property type="match status" value="1"/>
</dbReference>
<evidence type="ECO:0000256" key="1">
    <source>
        <dbReference type="SAM" id="MobiDB-lite"/>
    </source>
</evidence>
<reference evidence="3" key="1">
    <citation type="submission" date="2021-03" db="EMBL/GenBank/DDBJ databases">
        <title>Draft genome sequence of rust myrtle Austropuccinia psidii MF-1, a brazilian biotype.</title>
        <authorList>
            <person name="Quecine M.C."/>
            <person name="Pachon D.M.R."/>
            <person name="Bonatelli M.L."/>
            <person name="Correr F.H."/>
            <person name="Franceschini L.M."/>
            <person name="Leite T.F."/>
            <person name="Margarido G.R.A."/>
            <person name="Almeida C.A."/>
            <person name="Ferrarezi J.A."/>
            <person name="Labate C.A."/>
        </authorList>
    </citation>
    <scope>NUCLEOTIDE SEQUENCE</scope>
    <source>
        <strain evidence="3">MF-1</strain>
    </source>
</reference>
<dbReference type="Gene3D" id="3.30.420.10">
    <property type="entry name" value="Ribonuclease H-like superfamily/Ribonuclease H"/>
    <property type="match status" value="1"/>
</dbReference>
<evidence type="ECO:0000259" key="2">
    <source>
        <dbReference type="Pfam" id="PF17921"/>
    </source>
</evidence>
<dbReference type="Gene3D" id="1.10.340.70">
    <property type="match status" value="1"/>
</dbReference>
<dbReference type="AlphaFoldDB" id="A0A9Q3BYZ6"/>
<dbReference type="InterPro" id="IPR012337">
    <property type="entry name" value="RNaseH-like_sf"/>
</dbReference>
<dbReference type="PANTHER" id="PTHR37984:SF5">
    <property type="entry name" value="PROTEIN NYNRIN-LIKE"/>
    <property type="match status" value="1"/>
</dbReference>
<dbReference type="SUPFAM" id="SSF53098">
    <property type="entry name" value="Ribonuclease H-like"/>
    <property type="match status" value="1"/>
</dbReference>
<evidence type="ECO:0000313" key="4">
    <source>
        <dbReference type="Proteomes" id="UP000765509"/>
    </source>
</evidence>
<dbReference type="EMBL" id="AVOT02004016">
    <property type="protein sequence ID" value="MBW0475186.1"/>
    <property type="molecule type" value="Genomic_DNA"/>
</dbReference>
<feature type="compositionally biased region" description="Polar residues" evidence="1">
    <location>
        <begin position="257"/>
        <end position="271"/>
    </location>
</feature>
<organism evidence="3 4">
    <name type="scientific">Austropuccinia psidii MF-1</name>
    <dbReference type="NCBI Taxonomy" id="1389203"/>
    <lineage>
        <taxon>Eukaryota</taxon>
        <taxon>Fungi</taxon>
        <taxon>Dikarya</taxon>
        <taxon>Basidiomycota</taxon>
        <taxon>Pucciniomycotina</taxon>
        <taxon>Pucciniomycetes</taxon>
        <taxon>Pucciniales</taxon>
        <taxon>Sphaerophragmiaceae</taxon>
        <taxon>Austropuccinia</taxon>
    </lineage>
</organism>
<dbReference type="InterPro" id="IPR036397">
    <property type="entry name" value="RNaseH_sf"/>
</dbReference>
<protein>
    <recommendedName>
        <fullName evidence="2">Integrase zinc-binding domain-containing protein</fullName>
    </recommendedName>
</protein>